<evidence type="ECO:0000259" key="6">
    <source>
        <dbReference type="SMART" id="SM00732"/>
    </source>
</evidence>
<dbReference type="HOGENOM" id="CLU_098240_3_0_6"/>
<dbReference type="PANTHER" id="PTHR33317:SF4">
    <property type="entry name" value="POLYNUCLEOTIDYL TRANSFERASE, RIBONUCLEASE H-LIKE SUPERFAMILY PROTEIN"/>
    <property type="match status" value="1"/>
</dbReference>
<evidence type="ECO:0000256" key="5">
    <source>
        <dbReference type="HAMAP-Rule" id="MF_00651"/>
    </source>
</evidence>
<accession>A0A0B4XTJ7</accession>
<keyword evidence="4 5" id="KW-0378">Hydrolase</keyword>
<comment type="similarity">
    <text evidence="5">Belongs to the YqgF HJR family.</text>
</comment>
<dbReference type="InterPro" id="IPR005227">
    <property type="entry name" value="YqgF"/>
</dbReference>
<dbReference type="KEGG" id="apac:S7S_17965"/>
<feature type="domain" description="YqgF/RNase H-like" evidence="6">
    <location>
        <begin position="3"/>
        <end position="103"/>
    </location>
</feature>
<dbReference type="HAMAP" id="MF_00651">
    <property type="entry name" value="Nuclease_YqgF"/>
    <property type="match status" value="1"/>
</dbReference>
<name>A0A0B4XTJ7_9GAMM</name>
<gene>
    <name evidence="7" type="ORF">S7S_17965</name>
</gene>
<evidence type="ECO:0000256" key="4">
    <source>
        <dbReference type="ARBA" id="ARBA00022801"/>
    </source>
</evidence>
<evidence type="ECO:0000313" key="7">
    <source>
        <dbReference type="EMBL" id="AJD50005.1"/>
    </source>
</evidence>
<evidence type="ECO:0000256" key="3">
    <source>
        <dbReference type="ARBA" id="ARBA00022722"/>
    </source>
</evidence>
<reference evidence="7 8" key="1">
    <citation type="journal article" date="2012" name="J. Bacteriol.">
        <title>Genome sequence of an alkane-degrading bacterium, Alcanivorax pacificus type strain W11-5, isolated from deep sea sediment.</title>
        <authorList>
            <person name="Lai Q."/>
            <person name="Shao Z."/>
        </authorList>
    </citation>
    <scope>NUCLEOTIDE SEQUENCE [LARGE SCALE GENOMIC DNA]</scope>
    <source>
        <strain evidence="7 8">W11-5</strain>
    </source>
</reference>
<keyword evidence="7" id="KW-0255">Endonuclease</keyword>
<dbReference type="PANTHER" id="PTHR33317">
    <property type="entry name" value="POLYNUCLEOTIDYL TRANSFERASE, RIBONUCLEASE H-LIKE SUPERFAMILY PROTEIN"/>
    <property type="match status" value="1"/>
</dbReference>
<dbReference type="GO" id="GO:0016788">
    <property type="term" value="F:hydrolase activity, acting on ester bonds"/>
    <property type="evidence" value="ECO:0007669"/>
    <property type="project" value="UniProtKB-UniRule"/>
</dbReference>
<keyword evidence="1 5" id="KW-0963">Cytoplasm</keyword>
<keyword evidence="8" id="KW-1185">Reference proteome</keyword>
<dbReference type="RefSeq" id="WP_008734636.1">
    <property type="nucleotide sequence ID" value="NZ_CP004387.1"/>
</dbReference>
<sequence length="140" mass="15326">MTTTLLAFDFGTRKIGLASGQSLTGTGSPLPALPCREGIPDWEQVRRLLAEWQPDLLLVGLPLNMDGTDSDLSQRARRFAGRLKGRFGKPVQLIDERLSTREARDRLGDHYRGGSDPRVDSMAAVLLIESFFNDGAGEAV</sequence>
<evidence type="ECO:0000256" key="2">
    <source>
        <dbReference type="ARBA" id="ARBA00022517"/>
    </source>
</evidence>
<organism evidence="7 8">
    <name type="scientific">Isoalcanivorax pacificus W11-5</name>
    <dbReference type="NCBI Taxonomy" id="391936"/>
    <lineage>
        <taxon>Bacteria</taxon>
        <taxon>Pseudomonadati</taxon>
        <taxon>Pseudomonadota</taxon>
        <taxon>Gammaproteobacteria</taxon>
        <taxon>Oceanospirillales</taxon>
        <taxon>Alcanivoracaceae</taxon>
        <taxon>Isoalcanivorax</taxon>
    </lineage>
</organism>
<keyword evidence="3 5" id="KW-0540">Nuclease</keyword>
<dbReference type="Pfam" id="PF03652">
    <property type="entry name" value="RuvX"/>
    <property type="match status" value="1"/>
</dbReference>
<dbReference type="SMART" id="SM00732">
    <property type="entry name" value="YqgFc"/>
    <property type="match status" value="1"/>
</dbReference>
<dbReference type="STRING" id="391936.S7S_17965"/>
<dbReference type="AlphaFoldDB" id="A0A0B4XTJ7"/>
<dbReference type="Gene3D" id="3.30.420.140">
    <property type="entry name" value="YqgF/RNase H-like domain"/>
    <property type="match status" value="1"/>
</dbReference>
<evidence type="ECO:0000313" key="8">
    <source>
        <dbReference type="Proteomes" id="UP000006764"/>
    </source>
</evidence>
<protein>
    <recommendedName>
        <fullName evidence="5">Putative pre-16S rRNA nuclease</fullName>
        <ecNumber evidence="5">3.1.-.-</ecNumber>
    </recommendedName>
</protein>
<evidence type="ECO:0000256" key="1">
    <source>
        <dbReference type="ARBA" id="ARBA00022490"/>
    </source>
</evidence>
<dbReference type="InterPro" id="IPR037027">
    <property type="entry name" value="YqgF/RNaseH-like_dom_sf"/>
</dbReference>
<dbReference type="OrthoDB" id="9796140at2"/>
<dbReference type="CDD" id="cd16964">
    <property type="entry name" value="YqgF"/>
    <property type="match status" value="1"/>
</dbReference>
<keyword evidence="2 5" id="KW-0690">Ribosome biogenesis</keyword>
<dbReference type="Proteomes" id="UP000006764">
    <property type="component" value="Chromosome"/>
</dbReference>
<dbReference type="GO" id="GO:0004519">
    <property type="term" value="F:endonuclease activity"/>
    <property type="evidence" value="ECO:0007669"/>
    <property type="project" value="UniProtKB-KW"/>
</dbReference>
<dbReference type="SUPFAM" id="SSF53098">
    <property type="entry name" value="Ribonuclease H-like"/>
    <property type="match status" value="1"/>
</dbReference>
<dbReference type="GO" id="GO:0005829">
    <property type="term" value="C:cytosol"/>
    <property type="evidence" value="ECO:0007669"/>
    <property type="project" value="TreeGrafter"/>
</dbReference>
<dbReference type="InterPro" id="IPR006641">
    <property type="entry name" value="YqgF/RNaseH-like_dom"/>
</dbReference>
<dbReference type="NCBIfam" id="TIGR00250">
    <property type="entry name" value="RNAse_H_YqgF"/>
    <property type="match status" value="1"/>
</dbReference>
<dbReference type="GO" id="GO:0000967">
    <property type="term" value="P:rRNA 5'-end processing"/>
    <property type="evidence" value="ECO:0007669"/>
    <property type="project" value="UniProtKB-UniRule"/>
</dbReference>
<dbReference type="EMBL" id="CP004387">
    <property type="protein sequence ID" value="AJD50005.1"/>
    <property type="molecule type" value="Genomic_DNA"/>
</dbReference>
<dbReference type="EC" id="3.1.-.-" evidence="5"/>
<proteinExistence type="inferred from homology"/>
<comment type="subcellular location">
    <subcellularLocation>
        <location evidence="5">Cytoplasm</location>
    </subcellularLocation>
</comment>
<dbReference type="InterPro" id="IPR012337">
    <property type="entry name" value="RNaseH-like_sf"/>
</dbReference>
<comment type="function">
    <text evidence="5">Could be a nuclease involved in processing of the 5'-end of pre-16S rRNA.</text>
</comment>